<dbReference type="InterPro" id="IPR001789">
    <property type="entry name" value="Sig_transdc_resp-reg_receiver"/>
</dbReference>
<dbReference type="InterPro" id="IPR000792">
    <property type="entry name" value="Tscrpt_reg_LuxR_C"/>
</dbReference>
<feature type="domain" description="HTH luxR-type" evidence="4">
    <location>
        <begin position="148"/>
        <end position="213"/>
    </location>
</feature>
<dbReference type="Proteomes" id="UP000240572">
    <property type="component" value="Unassembled WGS sequence"/>
</dbReference>
<keyword evidence="2" id="KW-0238">DNA-binding</keyword>
<evidence type="ECO:0000259" key="4">
    <source>
        <dbReference type="PROSITE" id="PS50043"/>
    </source>
</evidence>
<dbReference type="InterPro" id="IPR011006">
    <property type="entry name" value="CheY-like_superfamily"/>
</dbReference>
<dbReference type="PROSITE" id="PS50043">
    <property type="entry name" value="HTH_LUXR_2"/>
    <property type="match status" value="1"/>
</dbReference>
<sequence>MTQDNTIHIAITDDHPMIIGGLRNMLSLYPHIRLGEAYTTAKALMDGLQQIQPDVLLLDIQLPDKNGDALVPVILRKYPAIRILALTNMDSMLYIHNMLRLGVSGYVSKNSDPDTVIRAIETVYKGEEFLEPALRARLEQFSFTMRKEAAMKPTLTLREKEILQLTVNGDTIQEIAQKLFIGLRTVEYYRSNLLLKLDVKNMAGLIKKAIRLGLAE</sequence>
<dbReference type="RefSeq" id="WP_106525464.1">
    <property type="nucleotide sequence ID" value="NZ_PYGD01000018.1"/>
</dbReference>
<feature type="domain" description="Response regulatory" evidence="5">
    <location>
        <begin position="8"/>
        <end position="124"/>
    </location>
</feature>
<dbReference type="PANTHER" id="PTHR43214">
    <property type="entry name" value="TWO-COMPONENT RESPONSE REGULATOR"/>
    <property type="match status" value="1"/>
</dbReference>
<evidence type="ECO:0000256" key="3">
    <source>
        <dbReference type="PROSITE-ProRule" id="PRU00169"/>
    </source>
</evidence>
<reference evidence="6 7" key="1">
    <citation type="submission" date="2018-03" db="EMBL/GenBank/DDBJ databases">
        <title>Genomic Encyclopedia of Type Strains, Phase III (KMG-III): the genomes of soil and plant-associated and newly described type strains.</title>
        <authorList>
            <person name="Whitman W."/>
        </authorList>
    </citation>
    <scope>NUCLEOTIDE SEQUENCE [LARGE SCALE GENOMIC DNA]</scope>
    <source>
        <strain evidence="6 7">CGMCC 1.12700</strain>
    </source>
</reference>
<dbReference type="InterPro" id="IPR058245">
    <property type="entry name" value="NreC/VraR/RcsB-like_REC"/>
</dbReference>
<dbReference type="SUPFAM" id="SSF46894">
    <property type="entry name" value="C-terminal effector domain of the bipartite response regulators"/>
    <property type="match status" value="1"/>
</dbReference>
<protein>
    <submittedName>
        <fullName evidence="6">LuxR family two component transcriptional regulator</fullName>
    </submittedName>
</protein>
<dbReference type="GO" id="GO:0000160">
    <property type="term" value="P:phosphorelay signal transduction system"/>
    <property type="evidence" value="ECO:0007669"/>
    <property type="project" value="InterPro"/>
</dbReference>
<dbReference type="InterPro" id="IPR039420">
    <property type="entry name" value="WalR-like"/>
</dbReference>
<dbReference type="CDD" id="cd17535">
    <property type="entry name" value="REC_NarL-like"/>
    <property type="match status" value="1"/>
</dbReference>
<dbReference type="GO" id="GO:0003677">
    <property type="term" value="F:DNA binding"/>
    <property type="evidence" value="ECO:0007669"/>
    <property type="project" value="UniProtKB-KW"/>
</dbReference>
<dbReference type="CDD" id="cd06170">
    <property type="entry name" value="LuxR_C_like"/>
    <property type="match status" value="1"/>
</dbReference>
<dbReference type="SUPFAM" id="SSF52172">
    <property type="entry name" value="CheY-like"/>
    <property type="match status" value="1"/>
</dbReference>
<dbReference type="EMBL" id="PYGD01000018">
    <property type="protein sequence ID" value="PSK86949.1"/>
    <property type="molecule type" value="Genomic_DNA"/>
</dbReference>
<dbReference type="Pfam" id="PF00196">
    <property type="entry name" value="GerE"/>
    <property type="match status" value="1"/>
</dbReference>
<accession>A0A2P8CPR3</accession>
<evidence type="ECO:0000313" key="7">
    <source>
        <dbReference type="Proteomes" id="UP000240572"/>
    </source>
</evidence>
<dbReference type="PANTHER" id="PTHR43214:SF17">
    <property type="entry name" value="TRANSCRIPTIONAL REGULATORY PROTEIN RCSB"/>
    <property type="match status" value="1"/>
</dbReference>
<dbReference type="GO" id="GO:0006355">
    <property type="term" value="P:regulation of DNA-templated transcription"/>
    <property type="evidence" value="ECO:0007669"/>
    <property type="project" value="InterPro"/>
</dbReference>
<dbReference type="SMART" id="SM00448">
    <property type="entry name" value="REC"/>
    <property type="match status" value="1"/>
</dbReference>
<evidence type="ECO:0000256" key="2">
    <source>
        <dbReference type="ARBA" id="ARBA00023125"/>
    </source>
</evidence>
<keyword evidence="7" id="KW-1185">Reference proteome</keyword>
<dbReference type="Pfam" id="PF00072">
    <property type="entry name" value="Response_reg"/>
    <property type="match status" value="1"/>
</dbReference>
<keyword evidence="1 3" id="KW-0597">Phosphoprotein</keyword>
<evidence type="ECO:0000259" key="5">
    <source>
        <dbReference type="PROSITE" id="PS50110"/>
    </source>
</evidence>
<dbReference type="OrthoDB" id="9797341at2"/>
<evidence type="ECO:0000313" key="6">
    <source>
        <dbReference type="EMBL" id="PSK86949.1"/>
    </source>
</evidence>
<organism evidence="6 7">
    <name type="scientific">Taibaiella chishuiensis</name>
    <dbReference type="NCBI Taxonomy" id="1434707"/>
    <lineage>
        <taxon>Bacteria</taxon>
        <taxon>Pseudomonadati</taxon>
        <taxon>Bacteroidota</taxon>
        <taxon>Chitinophagia</taxon>
        <taxon>Chitinophagales</taxon>
        <taxon>Chitinophagaceae</taxon>
        <taxon>Taibaiella</taxon>
    </lineage>
</organism>
<dbReference type="Gene3D" id="3.40.50.2300">
    <property type="match status" value="1"/>
</dbReference>
<comment type="caution">
    <text evidence="6">The sequence shown here is derived from an EMBL/GenBank/DDBJ whole genome shotgun (WGS) entry which is preliminary data.</text>
</comment>
<dbReference type="InterPro" id="IPR016032">
    <property type="entry name" value="Sig_transdc_resp-reg_C-effctor"/>
</dbReference>
<name>A0A2P8CPR3_9BACT</name>
<dbReference type="PROSITE" id="PS50110">
    <property type="entry name" value="RESPONSE_REGULATORY"/>
    <property type="match status" value="1"/>
</dbReference>
<gene>
    <name evidence="6" type="ORF">B0I18_1187</name>
</gene>
<evidence type="ECO:0000256" key="1">
    <source>
        <dbReference type="ARBA" id="ARBA00022553"/>
    </source>
</evidence>
<feature type="modified residue" description="4-aspartylphosphate" evidence="3">
    <location>
        <position position="59"/>
    </location>
</feature>
<dbReference type="AlphaFoldDB" id="A0A2P8CPR3"/>
<dbReference type="SMART" id="SM00421">
    <property type="entry name" value="HTH_LUXR"/>
    <property type="match status" value="1"/>
</dbReference>
<dbReference type="PRINTS" id="PR00038">
    <property type="entry name" value="HTHLUXR"/>
</dbReference>
<proteinExistence type="predicted"/>